<gene>
    <name evidence="2" type="ORF">GCM10011591_33490</name>
</gene>
<organism evidence="2 3">
    <name type="scientific">Nocardia camponoti</name>
    <dbReference type="NCBI Taxonomy" id="1616106"/>
    <lineage>
        <taxon>Bacteria</taxon>
        <taxon>Bacillati</taxon>
        <taxon>Actinomycetota</taxon>
        <taxon>Actinomycetes</taxon>
        <taxon>Mycobacteriales</taxon>
        <taxon>Nocardiaceae</taxon>
        <taxon>Nocardia</taxon>
    </lineage>
</organism>
<feature type="region of interest" description="Disordered" evidence="1">
    <location>
        <begin position="1"/>
        <end position="23"/>
    </location>
</feature>
<name>A0A917QMC4_9NOCA</name>
<evidence type="ECO:0000256" key="1">
    <source>
        <dbReference type="SAM" id="MobiDB-lite"/>
    </source>
</evidence>
<protein>
    <submittedName>
        <fullName evidence="2">Uncharacterized protein</fullName>
    </submittedName>
</protein>
<dbReference type="EMBL" id="BMMW01000003">
    <property type="protein sequence ID" value="GGK58579.1"/>
    <property type="molecule type" value="Genomic_DNA"/>
</dbReference>
<sequence>MGRARRGSDNDSPLPASVAGKGGFEAVGGRGFIFGIHAEMPANPFWLQLDERTKRDLSRVEENGSHTGL</sequence>
<comment type="caution">
    <text evidence="2">The sequence shown here is derived from an EMBL/GenBank/DDBJ whole genome shotgun (WGS) entry which is preliminary data.</text>
</comment>
<keyword evidence="3" id="KW-1185">Reference proteome</keyword>
<reference evidence="2" key="1">
    <citation type="journal article" date="2014" name="Int. J. Syst. Evol. Microbiol.">
        <title>Complete genome sequence of Corynebacterium casei LMG S-19264T (=DSM 44701T), isolated from a smear-ripened cheese.</title>
        <authorList>
            <consortium name="US DOE Joint Genome Institute (JGI-PGF)"/>
            <person name="Walter F."/>
            <person name="Albersmeier A."/>
            <person name="Kalinowski J."/>
            <person name="Ruckert C."/>
        </authorList>
    </citation>
    <scope>NUCLEOTIDE SEQUENCE</scope>
    <source>
        <strain evidence="2">CGMCC 4.7278</strain>
    </source>
</reference>
<evidence type="ECO:0000313" key="3">
    <source>
        <dbReference type="Proteomes" id="UP000612956"/>
    </source>
</evidence>
<evidence type="ECO:0000313" key="2">
    <source>
        <dbReference type="EMBL" id="GGK58579.1"/>
    </source>
</evidence>
<proteinExistence type="predicted"/>
<accession>A0A917QMC4</accession>
<dbReference type="Proteomes" id="UP000612956">
    <property type="component" value="Unassembled WGS sequence"/>
</dbReference>
<reference evidence="2" key="2">
    <citation type="submission" date="2020-09" db="EMBL/GenBank/DDBJ databases">
        <authorList>
            <person name="Sun Q."/>
            <person name="Zhou Y."/>
        </authorList>
    </citation>
    <scope>NUCLEOTIDE SEQUENCE</scope>
    <source>
        <strain evidence="2">CGMCC 4.7278</strain>
    </source>
</reference>
<dbReference type="AlphaFoldDB" id="A0A917QMC4"/>